<comment type="caution">
    <text evidence="5">The sequence shown here is derived from an EMBL/GenBank/DDBJ whole genome shotgun (WGS) entry which is preliminary data.</text>
</comment>
<protein>
    <recommendedName>
        <fullName evidence="4">Serine aminopeptidase S33 domain-containing protein</fullName>
    </recommendedName>
</protein>
<evidence type="ECO:0000256" key="2">
    <source>
        <dbReference type="SAM" id="MobiDB-lite"/>
    </source>
</evidence>
<keyword evidence="3" id="KW-0812">Transmembrane</keyword>
<dbReference type="EMBL" id="JAATIQ010000282">
    <property type="protein sequence ID" value="KAF4364343.1"/>
    <property type="molecule type" value="Genomic_DNA"/>
</dbReference>
<dbReference type="PANTHER" id="PTHR10794">
    <property type="entry name" value="ABHYDROLASE DOMAIN-CONTAINING PROTEIN"/>
    <property type="match status" value="1"/>
</dbReference>
<keyword evidence="6" id="KW-1185">Reference proteome</keyword>
<evidence type="ECO:0000256" key="3">
    <source>
        <dbReference type="SAM" id="Phobius"/>
    </source>
</evidence>
<dbReference type="AlphaFoldDB" id="A0A7J6F0V9"/>
<dbReference type="FunFam" id="3.40.50.1820:FF:000071">
    <property type="entry name" value="Embryogenesis-associated protein EMB8"/>
    <property type="match status" value="1"/>
</dbReference>
<evidence type="ECO:0000256" key="1">
    <source>
        <dbReference type="ARBA" id="ARBA00010884"/>
    </source>
</evidence>
<organism evidence="5 6">
    <name type="scientific">Cannabis sativa</name>
    <name type="common">Hemp</name>
    <name type="synonym">Marijuana</name>
    <dbReference type="NCBI Taxonomy" id="3483"/>
    <lineage>
        <taxon>Eukaryota</taxon>
        <taxon>Viridiplantae</taxon>
        <taxon>Streptophyta</taxon>
        <taxon>Embryophyta</taxon>
        <taxon>Tracheophyta</taxon>
        <taxon>Spermatophyta</taxon>
        <taxon>Magnoliopsida</taxon>
        <taxon>eudicotyledons</taxon>
        <taxon>Gunneridae</taxon>
        <taxon>Pentapetalae</taxon>
        <taxon>rosids</taxon>
        <taxon>fabids</taxon>
        <taxon>Rosales</taxon>
        <taxon>Cannabaceae</taxon>
        <taxon>Cannabis</taxon>
    </lineage>
</organism>
<dbReference type="Gene3D" id="3.40.50.1820">
    <property type="entry name" value="alpha/beta hydrolase"/>
    <property type="match status" value="1"/>
</dbReference>
<comment type="similarity">
    <text evidence="1">Belongs to the AB hydrolase superfamily. AB hydrolase 4 family.</text>
</comment>
<feature type="transmembrane region" description="Helical" evidence="3">
    <location>
        <begin position="21"/>
        <end position="47"/>
    </location>
</feature>
<dbReference type="PANTHER" id="PTHR10794:SF63">
    <property type="entry name" value="ALPHA_BETA HYDROLASE 1, ISOFORM A"/>
    <property type="match status" value="1"/>
</dbReference>
<keyword evidence="3" id="KW-1133">Transmembrane helix</keyword>
<accession>A0A7J6F0V9</accession>
<gene>
    <name evidence="5" type="ORF">G4B88_019963</name>
</gene>
<dbReference type="Pfam" id="PF12146">
    <property type="entry name" value="Hydrolase_4"/>
    <property type="match status" value="1"/>
</dbReference>
<dbReference type="InterPro" id="IPR050960">
    <property type="entry name" value="AB_hydrolase_4_sf"/>
</dbReference>
<keyword evidence="3" id="KW-0472">Membrane</keyword>
<dbReference type="Proteomes" id="UP000583929">
    <property type="component" value="Unassembled WGS sequence"/>
</dbReference>
<dbReference type="InterPro" id="IPR029058">
    <property type="entry name" value="AB_hydrolase_fold"/>
</dbReference>
<dbReference type="SUPFAM" id="SSF53474">
    <property type="entry name" value="alpha/beta-Hydrolases"/>
    <property type="match status" value="1"/>
</dbReference>
<dbReference type="GO" id="GO:0047372">
    <property type="term" value="F:monoacylglycerol lipase activity"/>
    <property type="evidence" value="ECO:0007669"/>
    <property type="project" value="TreeGrafter"/>
</dbReference>
<proteinExistence type="inferred from homology"/>
<dbReference type="InterPro" id="IPR022742">
    <property type="entry name" value="Hydrolase_4"/>
</dbReference>
<name>A0A7J6F0V9_CANSA</name>
<evidence type="ECO:0000259" key="4">
    <source>
        <dbReference type="Pfam" id="PF12146"/>
    </source>
</evidence>
<dbReference type="GO" id="GO:0034338">
    <property type="term" value="F:short-chain carboxylesterase activity"/>
    <property type="evidence" value="ECO:0007669"/>
    <property type="project" value="TreeGrafter"/>
</dbReference>
<feature type="domain" description="Serine aminopeptidase S33" evidence="4">
    <location>
        <begin position="160"/>
        <end position="268"/>
    </location>
</feature>
<evidence type="ECO:0000313" key="5">
    <source>
        <dbReference type="EMBL" id="KAF4364343.1"/>
    </source>
</evidence>
<evidence type="ECO:0000313" key="6">
    <source>
        <dbReference type="Proteomes" id="UP000583929"/>
    </source>
</evidence>
<reference evidence="5 6" key="1">
    <citation type="journal article" date="2020" name="bioRxiv">
        <title>Sequence and annotation of 42 cannabis genomes reveals extensive copy number variation in cannabinoid synthesis and pathogen resistance genes.</title>
        <authorList>
            <person name="Mckernan K.J."/>
            <person name="Helbert Y."/>
            <person name="Kane L.T."/>
            <person name="Ebling H."/>
            <person name="Zhang L."/>
            <person name="Liu B."/>
            <person name="Eaton Z."/>
            <person name="Mclaughlin S."/>
            <person name="Kingan S."/>
            <person name="Baybayan P."/>
            <person name="Concepcion G."/>
            <person name="Jordan M."/>
            <person name="Riva A."/>
            <person name="Barbazuk W."/>
            <person name="Harkins T."/>
        </authorList>
    </citation>
    <scope>NUCLEOTIDE SEQUENCE [LARGE SCALE GENOMIC DNA]</scope>
    <source>
        <strain evidence="6">cv. Jamaican Lion 4</strain>
        <tissue evidence="5">Leaf</tissue>
    </source>
</reference>
<feature type="transmembrane region" description="Helical" evidence="3">
    <location>
        <begin position="543"/>
        <end position="567"/>
    </location>
</feature>
<sequence length="696" mass="77673">MNWSAIVESDSISSSTNGYALLLRALSFIPLSHYLLASLVASLVFLYNFLEFHLFEDALTAFRGSPITLTYNSSAHIYNGVVSKCRILHGRYLATPWLSSPHIQTCFLNFFGRPPIFSYKRELFTAADGGTIALDWLRSSDVPDGGFHINNATSDNDTTPIVVVIPGLTSDSTSAYLKHLAFSIAKSGWNVVVSNHRGLGGVSITSDCFYNAGWTEDLRIIINHLHNKYSKAPLFTVGTSIGANVLVKYLGEDGDNVPVAGAVAICSPWDLLIGDRFIRRRFVQKFYDRALTIGLQGYAKLHELHYSRLANWEGIKKSRTIRDFDDHATRLVGKFETVDTYYRRCSSAGYVGNVSIPLLCVSALDDPVCTREAIPWDECRTNKNVVLATTKHGGHLAFFEGITATRLWWVRATGEFLRVLHSSQYMHVQNKIMNSGPKSPLDSTIDQGPFVSVVEDGMVAAVGNEQTRDNLVEEFSKTQKSHCENTDTVSVADQDEPGSQPESGFVSVIKEISGQATSIQDAKPPDTTPIKRCLDLLRRQNRFSIWLLAYIAIVTSWPLLGSAVRVLSRKKLRNSYSFIIFSFLKIPMLDKNIKKNVGRCSQILYIYSCFDLQSFCPDFQIACHILSLNLKQAALRGGCLNLLFLILIKKSVNLSRLSSLIVLSLISFIIEDTKVIQFDRIGCEKIVQKNDRKKKT</sequence>
<feature type="region of interest" description="Disordered" evidence="2">
    <location>
        <begin position="477"/>
        <end position="501"/>
    </location>
</feature>